<dbReference type="InterPro" id="IPR036291">
    <property type="entry name" value="NAD(P)-bd_dom_sf"/>
</dbReference>
<protein>
    <submittedName>
        <fullName evidence="2">Saccharopine dehydrogenase</fullName>
    </submittedName>
</protein>
<accession>A0A1U9QN52</accession>
<evidence type="ECO:0000313" key="2">
    <source>
        <dbReference type="EMBL" id="AQU65627.1"/>
    </source>
</evidence>
<dbReference type="Pfam" id="PF03435">
    <property type="entry name" value="Sacchrp_dh_NADP"/>
    <property type="match status" value="1"/>
</dbReference>
<reference evidence="2 3" key="1">
    <citation type="submission" date="2016-11" db="EMBL/GenBank/DDBJ databases">
        <title>Complete genome sequence of Streptomyces niveus SCSIO 3406.</title>
        <authorList>
            <person name="Zhu Q."/>
            <person name="Cheng W."/>
            <person name="Song Y."/>
            <person name="Li Q."/>
            <person name="Ju J."/>
        </authorList>
    </citation>
    <scope>NUCLEOTIDE SEQUENCE [LARGE SCALE GENOMIC DNA]</scope>
    <source>
        <strain evidence="2 3">SCSIO 3406</strain>
    </source>
</reference>
<dbReference type="GO" id="GO:0009247">
    <property type="term" value="P:glycolipid biosynthetic process"/>
    <property type="evidence" value="ECO:0007669"/>
    <property type="project" value="TreeGrafter"/>
</dbReference>
<gene>
    <name evidence="2" type="ORF">BBN63_04620</name>
</gene>
<organism evidence="2 3">
    <name type="scientific">Streptomyces niveus</name>
    <name type="common">Streptomyces spheroides</name>
    <dbReference type="NCBI Taxonomy" id="193462"/>
    <lineage>
        <taxon>Bacteria</taxon>
        <taxon>Bacillati</taxon>
        <taxon>Actinomycetota</taxon>
        <taxon>Actinomycetes</taxon>
        <taxon>Kitasatosporales</taxon>
        <taxon>Streptomycetaceae</taxon>
        <taxon>Streptomyces</taxon>
    </lineage>
</organism>
<dbReference type="GO" id="GO:0005886">
    <property type="term" value="C:plasma membrane"/>
    <property type="evidence" value="ECO:0007669"/>
    <property type="project" value="TreeGrafter"/>
</dbReference>
<dbReference type="OrthoDB" id="4369409at2"/>
<dbReference type="RefSeq" id="WP_078074153.1">
    <property type="nucleotide sequence ID" value="NZ_CP018047.1"/>
</dbReference>
<proteinExistence type="predicted"/>
<dbReference type="PANTHER" id="PTHR12286">
    <property type="entry name" value="SACCHAROPINE DEHYDROGENASE-LIKE OXIDOREDUCTASE"/>
    <property type="match status" value="1"/>
</dbReference>
<dbReference type="Proteomes" id="UP000189677">
    <property type="component" value="Chromosome"/>
</dbReference>
<name>A0A1U9QN52_STRNV</name>
<dbReference type="PANTHER" id="PTHR12286:SF5">
    <property type="entry name" value="SACCHAROPINE DEHYDROGENASE-LIKE OXIDOREDUCTASE"/>
    <property type="match status" value="1"/>
</dbReference>
<dbReference type="EMBL" id="CP018047">
    <property type="protein sequence ID" value="AQU65627.1"/>
    <property type="molecule type" value="Genomic_DNA"/>
</dbReference>
<dbReference type="InterPro" id="IPR005097">
    <property type="entry name" value="Sacchrp_dh_NADP-bd"/>
</dbReference>
<evidence type="ECO:0000259" key="1">
    <source>
        <dbReference type="Pfam" id="PF03435"/>
    </source>
</evidence>
<dbReference type="Gene3D" id="3.40.50.720">
    <property type="entry name" value="NAD(P)-binding Rossmann-like Domain"/>
    <property type="match status" value="1"/>
</dbReference>
<keyword evidence="3" id="KW-1185">Reference proteome</keyword>
<feature type="domain" description="Saccharopine dehydrogenase NADP binding" evidence="1">
    <location>
        <begin position="13"/>
        <end position="142"/>
    </location>
</feature>
<dbReference type="KEGG" id="snw:BBN63_04620"/>
<dbReference type="SUPFAM" id="SSF51735">
    <property type="entry name" value="NAD(P)-binding Rossmann-fold domains"/>
    <property type="match status" value="1"/>
</dbReference>
<sequence>MNRQNGAERPYHVVLFGATGFVGRLTAEYLALTAPDDCRWAIAGRDRARLEKLRAELARLSPRCADLPLLVADSGDPESLRALAESTRVLATTVGPYVWHGENLVAACAEAGTDYADLCGEPEFVDRMYVAYEDRARQTGARLVHACGFDSVPHDLGAYFTVKQLPADVPLRIDGFVRTNAFFSGGTLASALNALSRGRQTMEAAKQRRLHEPRLVGRRAVGPLGTPHFSKETGAWALPLPTLDAQVVARSAAAVPRYGPDFRYRHFAAVKSLPVALGGTVAAGAGAALAQVPAVRRALMNRYEPGSGPSEARRGSSWFTVRFVGEGGGRRVFTEVAGGDPGYDETAKILAEAALSLAFDDLPPTSGQVTTVAAMGDALLERLRSAGMIFRVAHSR</sequence>
<dbReference type="InterPro" id="IPR051276">
    <property type="entry name" value="Saccharopine_DH-like_oxidrdct"/>
</dbReference>
<evidence type="ECO:0000313" key="3">
    <source>
        <dbReference type="Proteomes" id="UP000189677"/>
    </source>
</evidence>
<dbReference type="AlphaFoldDB" id="A0A1U9QN52"/>